<dbReference type="Proteomes" id="UP000037460">
    <property type="component" value="Unassembled WGS sequence"/>
</dbReference>
<dbReference type="AlphaFoldDB" id="A0A0M0J3B1"/>
<feature type="region of interest" description="Disordered" evidence="1">
    <location>
        <begin position="107"/>
        <end position="134"/>
    </location>
</feature>
<evidence type="ECO:0000256" key="1">
    <source>
        <dbReference type="SAM" id="MobiDB-lite"/>
    </source>
</evidence>
<gene>
    <name evidence="2" type="ORF">Ctob_001169</name>
</gene>
<dbReference type="OrthoDB" id="2021138at2759"/>
<dbReference type="Gene3D" id="1.10.238.10">
    <property type="entry name" value="EF-hand"/>
    <property type="match status" value="1"/>
</dbReference>
<dbReference type="PANTHER" id="PTHR16306:SF1">
    <property type="entry name" value="CHROMOSOME UNDETERMINED SCAFFOLD_7, WHOLE GENOME SHOTGUN SEQUENCE"/>
    <property type="match status" value="1"/>
</dbReference>
<dbReference type="GO" id="GO:0005737">
    <property type="term" value="C:cytoplasm"/>
    <property type="evidence" value="ECO:0007669"/>
    <property type="project" value="TreeGrafter"/>
</dbReference>
<comment type="caution">
    <text evidence="2">The sequence shown here is derived from an EMBL/GenBank/DDBJ whole genome shotgun (WGS) entry which is preliminary data.</text>
</comment>
<dbReference type="InterPro" id="IPR011992">
    <property type="entry name" value="EF-hand-dom_pair"/>
</dbReference>
<name>A0A0M0J3B1_9EUKA</name>
<proteinExistence type="predicted"/>
<keyword evidence="3" id="KW-1185">Reference proteome</keyword>
<reference evidence="3" key="1">
    <citation type="journal article" date="2015" name="PLoS Genet.">
        <title>Genome Sequence and Transcriptome Analyses of Chrysochromulina tobin: Metabolic Tools for Enhanced Algal Fitness in the Prominent Order Prymnesiales (Haptophyceae).</title>
        <authorList>
            <person name="Hovde B.T."/>
            <person name="Deodato C.R."/>
            <person name="Hunsperger H.M."/>
            <person name="Ryken S.A."/>
            <person name="Yost W."/>
            <person name="Jha R.K."/>
            <person name="Patterson J."/>
            <person name="Monnat R.J. Jr."/>
            <person name="Barlow S.B."/>
            <person name="Starkenburg S.R."/>
            <person name="Cattolico R.A."/>
        </authorList>
    </citation>
    <scope>NUCLEOTIDE SEQUENCE</scope>
    <source>
        <strain evidence="3">CCMP291</strain>
    </source>
</reference>
<protein>
    <submittedName>
        <fullName evidence="2">Ef hand family protein</fullName>
    </submittedName>
</protein>
<feature type="region of interest" description="Disordered" evidence="1">
    <location>
        <begin position="155"/>
        <end position="175"/>
    </location>
</feature>
<dbReference type="EMBL" id="JWZX01003397">
    <property type="protein sequence ID" value="KOO21000.1"/>
    <property type="molecule type" value="Genomic_DNA"/>
</dbReference>
<organism evidence="2 3">
    <name type="scientific">Chrysochromulina tobinii</name>
    <dbReference type="NCBI Taxonomy" id="1460289"/>
    <lineage>
        <taxon>Eukaryota</taxon>
        <taxon>Haptista</taxon>
        <taxon>Haptophyta</taxon>
        <taxon>Prymnesiophyceae</taxon>
        <taxon>Prymnesiales</taxon>
        <taxon>Chrysochromulinaceae</taxon>
        <taxon>Chrysochromulina</taxon>
    </lineage>
</organism>
<sequence>MATATLAADAHIPLLPALVDTAELLRSSRAALEEAQRMSVEWEARDAAKAAHAPARRADVANGASAWPEAARALASDFGGAGGGARENAEAGAHYGAHSHAAECATVDGASPTRSPSSVRYSAPSAARTPPGAAASTLTALKMAPNGGGGGSTLACSLSSSGKPPGRVGSTMTGYLSSGGGGRNLSLRQMRELIEEMYASKAKHDAKTDRMKLPRETLAQHLTTFLTARYGLKMLIAENAQACFDGIREYQEVDADVATFGCVLRHEVEEGFVEVQRQLKHTVGELLRVQLRGRMTSKADIQISHELKKKQEGHLAEDEWTDIVKYLYTEADELLEFQLAGHLTYLAPFVALFRGLDLQARGVLDDRGFRALVANIDPRLDDATIGAMLEQVDPHSHQRISFSDCVYVLSDPIERMHRKRKERVFVGHGGQGAAGA</sequence>
<dbReference type="SUPFAM" id="SSF47473">
    <property type="entry name" value="EF-hand"/>
    <property type="match status" value="1"/>
</dbReference>
<evidence type="ECO:0000313" key="3">
    <source>
        <dbReference type="Proteomes" id="UP000037460"/>
    </source>
</evidence>
<evidence type="ECO:0000313" key="2">
    <source>
        <dbReference type="EMBL" id="KOO21000.1"/>
    </source>
</evidence>
<accession>A0A0M0J3B1</accession>
<dbReference type="PANTHER" id="PTHR16306">
    <property type="entry name" value="TRANSLIN-ASSOCIATED FACTOR X-INTERACTING PROTEIN 1"/>
    <property type="match status" value="1"/>
</dbReference>